<dbReference type="EMBL" id="JACEMZ010000044">
    <property type="protein sequence ID" value="MBA4452785.1"/>
    <property type="molecule type" value="Genomic_DNA"/>
</dbReference>
<dbReference type="Proteomes" id="UP000559653">
    <property type="component" value="Unassembled WGS sequence"/>
</dbReference>
<evidence type="ECO:0000313" key="2">
    <source>
        <dbReference type="Proteomes" id="UP000559653"/>
    </source>
</evidence>
<accession>A0AC60VZF7</accession>
<name>A0AC60VZF7_9ARCH</name>
<sequence>MRKKVIYLGIIGVIAVILASIGLQADTTETDTKETDNPETKIEKSEITSEIDVIMPNKVSRPGCEKTDSCYIPSVITIKQGEQVVWLNEDVAFHSVTSGLYGNQTDLFDSGHLDPEEQYAVTFDEKGDFDYFCTLHPWMAGKVLVE</sequence>
<evidence type="ECO:0000313" key="1">
    <source>
        <dbReference type="EMBL" id="MBA4452785.1"/>
    </source>
</evidence>
<reference evidence="1 2" key="1">
    <citation type="journal article" date="2020" name="Appl. Environ. Microbiol.">
        <title>Genomic Characteristics of a Novel Species of Ammonia-Oxidizing Archaea from the Jiulong River Estuary.</title>
        <authorList>
            <person name="Zou D."/>
            <person name="Wan R."/>
            <person name="Han L."/>
            <person name="Xu M.N."/>
            <person name="Liu Y."/>
            <person name="Liu H."/>
            <person name="Kao S.J."/>
            <person name="Li M."/>
        </authorList>
    </citation>
    <scope>NUCLEOTIDE SEQUENCE [LARGE SCALE GENOMIC DNA]</scope>
    <source>
        <strain evidence="1">W1bin1</strain>
    </source>
</reference>
<protein>
    <submittedName>
        <fullName evidence="1">Uncharacterized protein</fullName>
    </submittedName>
</protein>
<organism evidence="1 2">
    <name type="scientific">Candidatus Nitrosomaritimum aestuariumsis</name>
    <dbReference type="NCBI Taxonomy" id="3342354"/>
    <lineage>
        <taxon>Archaea</taxon>
        <taxon>Nitrososphaerota</taxon>
        <taxon>Nitrososphaeria</taxon>
        <taxon>Nitrosopumilales</taxon>
        <taxon>Nitrosopumilaceae</taxon>
        <taxon>Candidatus Nitrosomaritimum</taxon>
    </lineage>
</organism>
<proteinExistence type="predicted"/>
<comment type="caution">
    <text evidence="1">The sequence shown here is derived from an EMBL/GenBank/DDBJ whole genome shotgun (WGS) entry which is preliminary data.</text>
</comment>
<gene>
    <name evidence="1" type="ORF">H2B03_06430</name>
</gene>